<comment type="catalytic activity">
    <reaction evidence="1">
        <text>a uridine in RNA = a pseudouridine in RNA</text>
        <dbReference type="Rhea" id="RHEA:48348"/>
        <dbReference type="Rhea" id="RHEA-COMP:12068"/>
        <dbReference type="Rhea" id="RHEA-COMP:12069"/>
        <dbReference type="ChEBI" id="CHEBI:65314"/>
        <dbReference type="ChEBI" id="CHEBI:65315"/>
    </reaction>
</comment>
<dbReference type="Gene3D" id="3.30.2350.10">
    <property type="entry name" value="Pseudouridine synthase"/>
    <property type="match status" value="2"/>
</dbReference>
<dbReference type="SUPFAM" id="SSF55120">
    <property type="entry name" value="Pseudouridine synthase"/>
    <property type="match status" value="1"/>
</dbReference>
<dbReference type="SUPFAM" id="SSF55174">
    <property type="entry name" value="Alpha-L RNA-binding motif"/>
    <property type="match status" value="1"/>
</dbReference>
<reference evidence="8 9" key="1">
    <citation type="journal article" date="2023" name="IScience">
        <title>Expanded male sex-determining region conserved during the evolution of homothallism in the green alga Volvox.</title>
        <authorList>
            <person name="Yamamoto K."/>
            <person name="Matsuzaki R."/>
            <person name="Mahakham W."/>
            <person name="Heman W."/>
            <person name="Sekimoto H."/>
            <person name="Kawachi M."/>
            <person name="Minakuchi Y."/>
            <person name="Toyoda A."/>
            <person name="Nozaki H."/>
        </authorList>
    </citation>
    <scope>NUCLEOTIDE SEQUENCE [LARGE SCALE GENOMIC DNA]</scope>
    <source>
        <strain evidence="8 9">NIES-4468</strain>
    </source>
</reference>
<proteinExistence type="inferred from homology"/>
<keyword evidence="3" id="KW-0413">Isomerase</keyword>
<evidence type="ECO:0000259" key="7">
    <source>
        <dbReference type="Pfam" id="PF01479"/>
    </source>
</evidence>
<dbReference type="InterPro" id="IPR006224">
    <property type="entry name" value="PsdUridine_synth_RluA-like_CS"/>
</dbReference>
<dbReference type="CDD" id="cd02869">
    <property type="entry name" value="PseudoU_synth_RluA_like"/>
    <property type="match status" value="1"/>
</dbReference>
<dbReference type="Proteomes" id="UP001165090">
    <property type="component" value="Unassembled WGS sequence"/>
</dbReference>
<feature type="compositionally biased region" description="Polar residues" evidence="5">
    <location>
        <begin position="264"/>
        <end position="274"/>
    </location>
</feature>
<evidence type="ECO:0000256" key="3">
    <source>
        <dbReference type="ARBA" id="ARBA00023235"/>
    </source>
</evidence>
<dbReference type="InterPro" id="IPR036986">
    <property type="entry name" value="S4_RNA-bd_sf"/>
</dbReference>
<dbReference type="InterPro" id="IPR002942">
    <property type="entry name" value="S4_RNA-bd"/>
</dbReference>
<organism evidence="8 9">
    <name type="scientific">Volvox africanus</name>
    <dbReference type="NCBI Taxonomy" id="51714"/>
    <lineage>
        <taxon>Eukaryota</taxon>
        <taxon>Viridiplantae</taxon>
        <taxon>Chlorophyta</taxon>
        <taxon>core chlorophytes</taxon>
        <taxon>Chlorophyceae</taxon>
        <taxon>CS clade</taxon>
        <taxon>Chlamydomonadales</taxon>
        <taxon>Volvocaceae</taxon>
        <taxon>Volvox</taxon>
    </lineage>
</organism>
<dbReference type="PROSITE" id="PS50889">
    <property type="entry name" value="S4"/>
    <property type="match status" value="1"/>
</dbReference>
<feature type="domain" description="RNA-binding S4" evidence="7">
    <location>
        <begin position="106"/>
        <end position="140"/>
    </location>
</feature>
<dbReference type="CDD" id="cd00165">
    <property type="entry name" value="S4"/>
    <property type="match status" value="1"/>
</dbReference>
<gene>
    <name evidence="8" type="ORF">VaNZ11_001820</name>
</gene>
<dbReference type="Gene3D" id="3.10.290.10">
    <property type="entry name" value="RNA-binding S4 domain"/>
    <property type="match status" value="1"/>
</dbReference>
<evidence type="ECO:0000259" key="6">
    <source>
        <dbReference type="Pfam" id="PF00849"/>
    </source>
</evidence>
<evidence type="ECO:0000313" key="9">
    <source>
        <dbReference type="Proteomes" id="UP001165090"/>
    </source>
</evidence>
<evidence type="ECO:0000256" key="5">
    <source>
        <dbReference type="SAM" id="MobiDB-lite"/>
    </source>
</evidence>
<feature type="domain" description="Pseudouridine synthase RsuA/RluA-like" evidence="6">
    <location>
        <begin position="308"/>
        <end position="431"/>
    </location>
</feature>
<keyword evidence="4" id="KW-0694">RNA-binding</keyword>
<evidence type="ECO:0000313" key="8">
    <source>
        <dbReference type="EMBL" id="GLI59833.1"/>
    </source>
</evidence>
<dbReference type="PANTHER" id="PTHR21600:SF87">
    <property type="entry name" value="RNA PSEUDOURIDYLATE SYNTHASE DOMAIN-CONTAINING PROTEIN 1"/>
    <property type="match status" value="1"/>
</dbReference>
<keyword evidence="9" id="KW-1185">Reference proteome</keyword>
<evidence type="ECO:0000256" key="4">
    <source>
        <dbReference type="PROSITE-ProRule" id="PRU00182"/>
    </source>
</evidence>
<dbReference type="PANTHER" id="PTHR21600">
    <property type="entry name" value="MITOCHONDRIAL RNA PSEUDOURIDINE SYNTHASE"/>
    <property type="match status" value="1"/>
</dbReference>
<dbReference type="InterPro" id="IPR020103">
    <property type="entry name" value="PsdUridine_synth_cat_dom_sf"/>
</dbReference>
<comment type="similarity">
    <text evidence="2">Belongs to the pseudouridine synthase RluA family.</text>
</comment>
<dbReference type="Pfam" id="PF01479">
    <property type="entry name" value="S4"/>
    <property type="match status" value="1"/>
</dbReference>
<protein>
    <recommendedName>
        <fullName evidence="10">RNA-binding S4 domain-containing protein</fullName>
    </recommendedName>
</protein>
<dbReference type="EMBL" id="BSDZ01000004">
    <property type="protein sequence ID" value="GLI59833.1"/>
    <property type="molecule type" value="Genomic_DNA"/>
</dbReference>
<sequence length="525" mass="55291">MAVRQPSPALPGGISKQVQATCKQPDHHKYTLETAIKTSLSRLAFLNADLQVVSIAADGSLPSFAFQVTARQAASTKLRLDTFLATQITADLASNNEAAAARTQDVSRAKIQASIAAGLVQINGRPATKPSQQLRPGDSVVCSLPTPPPLQALPEAISLDIRYEDDHVIVINKPAGMVVHVAPGHYTGTLVNALLHHCALPALNLDLDPNPGGELHPYFHNHPDMALAPDCGSGDIELAYGDGGDDGDSDGDDDDDTEDDESAFSLSSSNGNQSERNDTHNSKNSKTGNPGDCDVGCSGVVSSRLGGSSSSPRPGIVHRIDKGTSGLLVVAKTEIALTRLQAQFKARTVDRLYESITVGCPAQPRGRVETNIVRDPRDRKRMAAAPYGSGRGRTAGSGYSVAAPLAGGGAALVRWKLDTGRTHQIRVHAKHIGHPLLGDDTYGGTAAAALTVVARNFPADKVRQVVDDLGRPALHAATLTFIHPVTGTRLAFEQPPPEDFRRALLELGLGAEDLSGLDAGSLERL</sequence>
<dbReference type="InterPro" id="IPR050188">
    <property type="entry name" value="RluA_PseudoU_synthase"/>
</dbReference>
<evidence type="ECO:0008006" key="10">
    <source>
        <dbReference type="Google" id="ProtNLM"/>
    </source>
</evidence>
<feature type="region of interest" description="Disordered" evidence="5">
    <location>
        <begin position="230"/>
        <end position="295"/>
    </location>
</feature>
<feature type="compositionally biased region" description="Acidic residues" evidence="5">
    <location>
        <begin position="243"/>
        <end position="262"/>
    </location>
</feature>
<evidence type="ECO:0000256" key="1">
    <source>
        <dbReference type="ARBA" id="ARBA00000073"/>
    </source>
</evidence>
<evidence type="ECO:0000256" key="2">
    <source>
        <dbReference type="ARBA" id="ARBA00010876"/>
    </source>
</evidence>
<name>A0ABQ5RRG4_9CHLO</name>
<dbReference type="PROSITE" id="PS01129">
    <property type="entry name" value="PSI_RLU"/>
    <property type="match status" value="1"/>
</dbReference>
<dbReference type="Pfam" id="PF00849">
    <property type="entry name" value="PseudoU_synth_2"/>
    <property type="match status" value="1"/>
</dbReference>
<accession>A0ABQ5RRG4</accession>
<comment type="caution">
    <text evidence="8">The sequence shown here is derived from an EMBL/GenBank/DDBJ whole genome shotgun (WGS) entry which is preliminary data.</text>
</comment>
<dbReference type="InterPro" id="IPR006145">
    <property type="entry name" value="PsdUridine_synth_RsuA/RluA"/>
</dbReference>